<dbReference type="OrthoDB" id="24807at10239"/>
<dbReference type="EMBL" id="DQ890022">
    <property type="protein sequence ID" value="ABT15404.1"/>
    <property type="molecule type" value="Genomic_DNA"/>
</dbReference>
<dbReference type="RefSeq" id="YP_001425751.1">
    <property type="nucleotide sequence ID" value="NC_008603.1"/>
</dbReference>
<dbReference type="Proteomes" id="UP000204095">
    <property type="component" value="Segment"/>
</dbReference>
<dbReference type="InterPro" id="IPR013320">
    <property type="entry name" value="ConA-like_dom_sf"/>
</dbReference>
<organism evidence="3 4">
    <name type="scientific">Paramecium bursaria Chlorella virus FR483</name>
    <name type="common">PBCV-FR483</name>
    <dbReference type="NCBI Taxonomy" id="399781"/>
    <lineage>
        <taxon>Viruses</taxon>
        <taxon>Varidnaviria</taxon>
        <taxon>Bamfordvirae</taxon>
        <taxon>Nucleocytoviricota</taxon>
        <taxon>Megaviricetes</taxon>
        <taxon>Algavirales</taxon>
        <taxon>Phycodnaviridae</taxon>
        <taxon>Chlorovirus</taxon>
        <taxon>Chlorovirus conductrix</taxon>
        <taxon>Paramecium bursaria Chlorella virus A1</taxon>
    </lineage>
</organism>
<keyword evidence="1" id="KW-0472">Membrane</keyword>
<keyword evidence="1" id="KW-0812">Transmembrane</keyword>
<evidence type="ECO:0000259" key="2">
    <source>
        <dbReference type="PROSITE" id="PS51762"/>
    </source>
</evidence>
<dbReference type="PANTHER" id="PTHR10963">
    <property type="entry name" value="GLYCOSYL HYDROLASE-RELATED"/>
    <property type="match status" value="1"/>
</dbReference>
<keyword evidence="1" id="KW-1133">Transmembrane helix</keyword>
<feature type="domain" description="GH16" evidence="2">
    <location>
        <begin position="59"/>
        <end position="348"/>
    </location>
</feature>
<gene>
    <name evidence="3" type="primary">N119L</name>
    <name evidence="3" type="ORF">FR483_N119L</name>
</gene>
<proteinExistence type="predicted"/>
<feature type="transmembrane region" description="Helical" evidence="1">
    <location>
        <begin position="34"/>
        <end position="59"/>
    </location>
</feature>
<dbReference type="Pfam" id="PF00722">
    <property type="entry name" value="Glyco_hydro_16"/>
    <property type="match status" value="1"/>
</dbReference>
<sequence length="348" mass="38854">MASPAFQTVDLEANADRVENTLPMNPVVLKSRKLMYNILAVGIVLLISIAIAIPLGILLSRPTPMPPQPSGPILSDPTPFEPKEGFTPLWWDEFNGVELDREKWHVQPDVVDYYGGNRQIQHYIDSPTTVTVANGSLHIIADNPGKVVYNESYPNYNETYYTSARINTKGRGGQWYPGMELNGTVWNTIRIEARLKAPRGPGVVGAFWMLTTDYVCDMEIDLFETPDCTYTTYGLWYANETAGLGRSKHGNSVSADYDKFCLEYVTYAIEWNQEYITYFVDSVNPVFTTGRSTWEGRCNASDPVSPYNKSAYLILNTAIGSFWGGVPSNDIFPAIMKVDYVRVSGSTA</sequence>
<dbReference type="CAZy" id="GH16">
    <property type="family name" value="Glycoside Hydrolase Family 16"/>
</dbReference>
<name>A7J6H3_PBCVF</name>
<dbReference type="CDD" id="cd08023">
    <property type="entry name" value="GH16_laminarinase_like"/>
    <property type="match status" value="1"/>
</dbReference>
<dbReference type="PROSITE" id="PS51762">
    <property type="entry name" value="GH16_2"/>
    <property type="match status" value="1"/>
</dbReference>
<evidence type="ECO:0000313" key="3">
    <source>
        <dbReference type="EMBL" id="ABT15404.1"/>
    </source>
</evidence>
<dbReference type="PANTHER" id="PTHR10963:SF60">
    <property type="entry name" value="GRAM-NEGATIVE BACTERIA-BINDING PROTEIN 1-RELATED"/>
    <property type="match status" value="1"/>
</dbReference>
<accession>A7J6H3</accession>
<dbReference type="GeneID" id="5364542"/>
<evidence type="ECO:0000256" key="1">
    <source>
        <dbReference type="SAM" id="Phobius"/>
    </source>
</evidence>
<reference evidence="3 4" key="1">
    <citation type="journal article" date="2007" name="Virology">
        <title>Sequence and annotation of the 314-kb MT325 and the 321-kb FR483 viruses that infect Chlorella Pbi.</title>
        <authorList>
            <person name="Fitzgerald L.A."/>
            <person name="Graves M.V."/>
            <person name="Li X."/>
            <person name="Feldblyum T."/>
            <person name="Hartigan J."/>
            <person name="Van Etten J.L."/>
        </authorList>
    </citation>
    <scope>NUCLEOTIDE SEQUENCE [LARGE SCALE GENOMIC DNA]</scope>
    <source>
        <strain evidence="3 4">FR483</strain>
    </source>
</reference>
<dbReference type="KEGG" id="vg:5364542"/>
<protein>
    <submittedName>
        <fullName evidence="3">Uncharacterized protein N119L</fullName>
    </submittedName>
</protein>
<evidence type="ECO:0000313" key="4">
    <source>
        <dbReference type="Proteomes" id="UP000204095"/>
    </source>
</evidence>
<dbReference type="InterPro" id="IPR050546">
    <property type="entry name" value="Glycosyl_Hydrlase_16"/>
</dbReference>
<organismHost>
    <name type="scientific">Paramecium bursaria</name>
    <dbReference type="NCBI Taxonomy" id="74790"/>
</organismHost>
<dbReference type="GO" id="GO:0005975">
    <property type="term" value="P:carbohydrate metabolic process"/>
    <property type="evidence" value="ECO:0007669"/>
    <property type="project" value="InterPro"/>
</dbReference>
<dbReference type="Gene3D" id="2.60.120.200">
    <property type="match status" value="1"/>
</dbReference>
<dbReference type="InterPro" id="IPR000757">
    <property type="entry name" value="Beta-glucanase-like"/>
</dbReference>
<dbReference type="GO" id="GO:0004553">
    <property type="term" value="F:hydrolase activity, hydrolyzing O-glycosyl compounds"/>
    <property type="evidence" value="ECO:0007669"/>
    <property type="project" value="InterPro"/>
</dbReference>
<dbReference type="SUPFAM" id="SSF49899">
    <property type="entry name" value="Concanavalin A-like lectins/glucanases"/>
    <property type="match status" value="1"/>
</dbReference>